<evidence type="ECO:0000313" key="2">
    <source>
        <dbReference type="EMBL" id="GIY70942.1"/>
    </source>
</evidence>
<comment type="caution">
    <text evidence="2">The sequence shown here is derived from an EMBL/GenBank/DDBJ whole genome shotgun (WGS) entry which is preliminary data.</text>
</comment>
<organism evidence="2 3">
    <name type="scientific">Caerostris extrusa</name>
    <name type="common">Bark spider</name>
    <name type="synonym">Caerostris bankana</name>
    <dbReference type="NCBI Taxonomy" id="172846"/>
    <lineage>
        <taxon>Eukaryota</taxon>
        <taxon>Metazoa</taxon>
        <taxon>Ecdysozoa</taxon>
        <taxon>Arthropoda</taxon>
        <taxon>Chelicerata</taxon>
        <taxon>Arachnida</taxon>
        <taxon>Araneae</taxon>
        <taxon>Araneomorphae</taxon>
        <taxon>Entelegynae</taxon>
        <taxon>Araneoidea</taxon>
        <taxon>Araneidae</taxon>
        <taxon>Caerostris</taxon>
    </lineage>
</organism>
<feature type="compositionally biased region" description="Basic residues" evidence="1">
    <location>
        <begin position="67"/>
        <end position="88"/>
    </location>
</feature>
<sequence>MSKKSNDKNSKNNNKTEEQESKLRESFFPKLASKTAPDNDDSDETDNKEKEREQMQSSIDAILKKSPMPHKSKKRVPRKKKTLHKGKSRKIEIKSDLRMTSKKN</sequence>
<accession>A0AAV4VKS0</accession>
<dbReference type="Proteomes" id="UP001054945">
    <property type="component" value="Unassembled WGS sequence"/>
</dbReference>
<reference evidence="2 3" key="1">
    <citation type="submission" date="2021-06" db="EMBL/GenBank/DDBJ databases">
        <title>Caerostris extrusa draft genome.</title>
        <authorList>
            <person name="Kono N."/>
            <person name="Arakawa K."/>
        </authorList>
    </citation>
    <scope>NUCLEOTIDE SEQUENCE [LARGE SCALE GENOMIC DNA]</scope>
</reference>
<feature type="region of interest" description="Disordered" evidence="1">
    <location>
        <begin position="1"/>
        <end position="104"/>
    </location>
</feature>
<name>A0AAV4VKS0_CAEEX</name>
<protein>
    <submittedName>
        <fullName evidence="2">Uncharacterized protein</fullName>
    </submittedName>
</protein>
<feature type="compositionally biased region" description="Basic and acidic residues" evidence="1">
    <location>
        <begin position="1"/>
        <end position="27"/>
    </location>
</feature>
<keyword evidence="3" id="KW-1185">Reference proteome</keyword>
<gene>
    <name evidence="2" type="ORF">CEXT_814811</name>
</gene>
<evidence type="ECO:0000256" key="1">
    <source>
        <dbReference type="SAM" id="MobiDB-lite"/>
    </source>
</evidence>
<feature type="compositionally biased region" description="Basic and acidic residues" evidence="1">
    <location>
        <begin position="89"/>
        <end position="104"/>
    </location>
</feature>
<dbReference type="EMBL" id="BPLR01014737">
    <property type="protein sequence ID" value="GIY70942.1"/>
    <property type="molecule type" value="Genomic_DNA"/>
</dbReference>
<proteinExistence type="predicted"/>
<feature type="compositionally biased region" description="Basic and acidic residues" evidence="1">
    <location>
        <begin position="45"/>
        <end position="54"/>
    </location>
</feature>
<dbReference type="AlphaFoldDB" id="A0AAV4VKS0"/>
<evidence type="ECO:0000313" key="3">
    <source>
        <dbReference type="Proteomes" id="UP001054945"/>
    </source>
</evidence>